<sequence length="195" mass="21627">MNKQVDARGLSCPKPVIETKKVLDQLTEGSITTIVDNEVAMQNVIKLAKSLHFDVVIKEVEKDFYVQMSKGEAGEEILCEIDQERDLAILFGSDTLGEGSEELGKILMKGYVYTLTEYTPYPKTLLFMNSGVKLTTEGSEVLGYLKQLESEGVEVLVCGTCLDYFHLKDKRAVGSVSNMYAIVDAFHGSKNRVTL</sequence>
<dbReference type="InterPro" id="IPR027396">
    <property type="entry name" value="DsrEFH-like"/>
</dbReference>
<feature type="domain" description="UPF0033" evidence="2">
    <location>
        <begin position="5"/>
        <end position="29"/>
    </location>
</feature>
<dbReference type="PANTHER" id="PTHR33279:SF6">
    <property type="entry name" value="SULFUR CARRIER PROTEIN YEDF-RELATED"/>
    <property type="match status" value="1"/>
</dbReference>
<reference evidence="3 4" key="1">
    <citation type="submission" date="2019-03" db="EMBL/GenBank/DDBJ databases">
        <title>Genomic Encyclopedia of Type Strains, Phase IV (KMG-IV): sequencing the most valuable type-strain genomes for metagenomic binning, comparative biology and taxonomic classification.</title>
        <authorList>
            <person name="Goeker M."/>
        </authorList>
    </citation>
    <scope>NUCLEOTIDE SEQUENCE [LARGE SCALE GENOMIC DNA]</scope>
    <source>
        <strain evidence="3 4">DSM 102940</strain>
    </source>
</reference>
<gene>
    <name evidence="3" type="ORF">EV214_10596</name>
</gene>
<dbReference type="OrthoDB" id="9801500at2"/>
<dbReference type="InterPro" id="IPR019870">
    <property type="entry name" value="Se_metab_YedF"/>
</dbReference>
<dbReference type="InterPro" id="IPR036868">
    <property type="entry name" value="TusA-like_sf"/>
</dbReference>
<organism evidence="3 4">
    <name type="scientific">Marinisporobacter balticus</name>
    <dbReference type="NCBI Taxonomy" id="2018667"/>
    <lineage>
        <taxon>Bacteria</taxon>
        <taxon>Bacillati</taxon>
        <taxon>Bacillota</taxon>
        <taxon>Clostridia</taxon>
        <taxon>Peptostreptococcales</taxon>
        <taxon>Thermotaleaceae</taxon>
        <taxon>Marinisporobacter</taxon>
    </lineage>
</organism>
<dbReference type="Gene3D" id="3.30.110.40">
    <property type="entry name" value="TusA-like domain"/>
    <property type="match status" value="1"/>
</dbReference>
<keyword evidence="4" id="KW-1185">Reference proteome</keyword>
<dbReference type="NCBIfam" id="TIGR03527">
    <property type="entry name" value="selenium_YedF"/>
    <property type="match status" value="1"/>
</dbReference>
<dbReference type="PROSITE" id="PS01148">
    <property type="entry name" value="UPF0033"/>
    <property type="match status" value="1"/>
</dbReference>
<dbReference type="SUPFAM" id="SSF75169">
    <property type="entry name" value="DsrEFH-like"/>
    <property type="match status" value="1"/>
</dbReference>
<dbReference type="InterPro" id="IPR001455">
    <property type="entry name" value="TusA-like"/>
</dbReference>
<dbReference type="RefSeq" id="WP_132243647.1">
    <property type="nucleotide sequence ID" value="NZ_SLWV01000005.1"/>
</dbReference>
<dbReference type="AlphaFoldDB" id="A0A4R2KYL4"/>
<evidence type="ECO:0000259" key="2">
    <source>
        <dbReference type="PROSITE" id="PS01148"/>
    </source>
</evidence>
<accession>A0A4R2KYL4</accession>
<dbReference type="PANTHER" id="PTHR33279">
    <property type="entry name" value="SULFUR CARRIER PROTEIN YEDF-RELATED"/>
    <property type="match status" value="1"/>
</dbReference>
<evidence type="ECO:0000313" key="3">
    <source>
        <dbReference type="EMBL" id="TCO77997.1"/>
    </source>
</evidence>
<protein>
    <submittedName>
        <fullName evidence="3">Selenium metabolism protein YedF</fullName>
    </submittedName>
</protein>
<proteinExistence type="inferred from homology"/>
<comment type="caution">
    <text evidence="3">The sequence shown here is derived from an EMBL/GenBank/DDBJ whole genome shotgun (WGS) entry which is preliminary data.</text>
</comment>
<evidence type="ECO:0000256" key="1">
    <source>
        <dbReference type="ARBA" id="ARBA00008984"/>
    </source>
</evidence>
<name>A0A4R2KYL4_9FIRM</name>
<comment type="similarity">
    <text evidence="1">Belongs to the sulfur carrier protein TusA family.</text>
</comment>
<dbReference type="SUPFAM" id="SSF64307">
    <property type="entry name" value="SirA-like"/>
    <property type="match status" value="1"/>
</dbReference>
<dbReference type="Pfam" id="PF01206">
    <property type="entry name" value="TusA"/>
    <property type="match status" value="1"/>
</dbReference>
<dbReference type="Proteomes" id="UP000294919">
    <property type="component" value="Unassembled WGS sequence"/>
</dbReference>
<dbReference type="EMBL" id="SLWV01000005">
    <property type="protein sequence ID" value="TCO77997.1"/>
    <property type="molecule type" value="Genomic_DNA"/>
</dbReference>
<evidence type="ECO:0000313" key="4">
    <source>
        <dbReference type="Proteomes" id="UP000294919"/>
    </source>
</evidence>
<dbReference type="CDD" id="cd03421">
    <property type="entry name" value="SirA_like_N"/>
    <property type="match status" value="1"/>
</dbReference>